<feature type="compositionally biased region" description="Basic and acidic residues" evidence="6">
    <location>
        <begin position="81"/>
        <end position="92"/>
    </location>
</feature>
<feature type="region of interest" description="Disordered" evidence="6">
    <location>
        <begin position="251"/>
        <end position="270"/>
    </location>
</feature>
<dbReference type="Pfam" id="PF00237">
    <property type="entry name" value="Ribosomal_L22"/>
    <property type="match status" value="2"/>
</dbReference>
<keyword evidence="8" id="KW-1185">Reference proteome</keyword>
<evidence type="ECO:0000256" key="5">
    <source>
        <dbReference type="SAM" id="Coils"/>
    </source>
</evidence>
<dbReference type="InterPro" id="IPR001063">
    <property type="entry name" value="Ribosomal_uL22"/>
</dbReference>
<dbReference type="PANTHER" id="PTHR13501">
    <property type="entry name" value="CHLOROPLAST 50S RIBOSOMAL PROTEIN L22-RELATED"/>
    <property type="match status" value="1"/>
</dbReference>
<gene>
    <name evidence="7" type="ORF">BDV96DRAFT_647093</name>
</gene>
<evidence type="ECO:0000313" key="7">
    <source>
        <dbReference type="EMBL" id="KAF2114384.1"/>
    </source>
</evidence>
<keyword evidence="3 4" id="KW-0687">Ribonucleoprotein</keyword>
<reference evidence="7" key="1">
    <citation type="journal article" date="2020" name="Stud. Mycol.">
        <title>101 Dothideomycetes genomes: a test case for predicting lifestyles and emergence of pathogens.</title>
        <authorList>
            <person name="Haridas S."/>
            <person name="Albert R."/>
            <person name="Binder M."/>
            <person name="Bloem J."/>
            <person name="Labutti K."/>
            <person name="Salamov A."/>
            <person name="Andreopoulos B."/>
            <person name="Baker S."/>
            <person name="Barry K."/>
            <person name="Bills G."/>
            <person name="Bluhm B."/>
            <person name="Cannon C."/>
            <person name="Castanera R."/>
            <person name="Culley D."/>
            <person name="Daum C."/>
            <person name="Ezra D."/>
            <person name="Gonzalez J."/>
            <person name="Henrissat B."/>
            <person name="Kuo A."/>
            <person name="Liang C."/>
            <person name="Lipzen A."/>
            <person name="Lutzoni F."/>
            <person name="Magnuson J."/>
            <person name="Mondo S."/>
            <person name="Nolan M."/>
            <person name="Ohm R."/>
            <person name="Pangilinan J."/>
            <person name="Park H.-J."/>
            <person name="Ramirez L."/>
            <person name="Alfaro M."/>
            <person name="Sun H."/>
            <person name="Tritt A."/>
            <person name="Yoshinaga Y."/>
            <person name="Zwiers L.-H."/>
            <person name="Turgeon B."/>
            <person name="Goodwin S."/>
            <person name="Spatafora J."/>
            <person name="Crous P."/>
            <person name="Grigoriev I."/>
        </authorList>
    </citation>
    <scope>NUCLEOTIDE SEQUENCE</scope>
    <source>
        <strain evidence="7">CBS 627.86</strain>
    </source>
</reference>
<evidence type="ECO:0000256" key="2">
    <source>
        <dbReference type="ARBA" id="ARBA00022980"/>
    </source>
</evidence>
<dbReference type="InterPro" id="IPR047867">
    <property type="entry name" value="Ribosomal_uL22_bac/org-type"/>
</dbReference>
<evidence type="ECO:0000313" key="8">
    <source>
        <dbReference type="Proteomes" id="UP000799770"/>
    </source>
</evidence>
<dbReference type="AlphaFoldDB" id="A0A6A5Z5S4"/>
<dbReference type="Proteomes" id="UP000799770">
    <property type="component" value="Unassembled WGS sequence"/>
</dbReference>
<keyword evidence="2 4" id="KW-0689">Ribosomal protein</keyword>
<dbReference type="EMBL" id="ML977325">
    <property type="protein sequence ID" value="KAF2114384.1"/>
    <property type="molecule type" value="Genomic_DNA"/>
</dbReference>
<dbReference type="GO" id="GO:0003735">
    <property type="term" value="F:structural constituent of ribosome"/>
    <property type="evidence" value="ECO:0007669"/>
    <property type="project" value="InterPro"/>
</dbReference>
<organism evidence="7 8">
    <name type="scientific">Lophiotrema nucula</name>
    <dbReference type="NCBI Taxonomy" id="690887"/>
    <lineage>
        <taxon>Eukaryota</taxon>
        <taxon>Fungi</taxon>
        <taxon>Dikarya</taxon>
        <taxon>Ascomycota</taxon>
        <taxon>Pezizomycotina</taxon>
        <taxon>Dothideomycetes</taxon>
        <taxon>Pleosporomycetidae</taxon>
        <taxon>Pleosporales</taxon>
        <taxon>Lophiotremataceae</taxon>
        <taxon>Lophiotrema</taxon>
    </lineage>
</organism>
<keyword evidence="5" id="KW-0175">Coiled coil</keyword>
<dbReference type="PANTHER" id="PTHR13501:SF10">
    <property type="entry name" value="LARGE RIBOSOMAL SUBUNIT PROTEIN UL22M"/>
    <property type="match status" value="1"/>
</dbReference>
<dbReference type="SUPFAM" id="SSF54843">
    <property type="entry name" value="Ribosomal protein L22"/>
    <property type="match status" value="1"/>
</dbReference>
<feature type="region of interest" description="Disordered" evidence="6">
    <location>
        <begin position="1"/>
        <end position="112"/>
    </location>
</feature>
<accession>A0A6A5Z5S4</accession>
<dbReference type="FunFam" id="3.90.470.10:FF:000017">
    <property type="entry name" value="54S ribosomal protein L22, mitochondrial"/>
    <property type="match status" value="1"/>
</dbReference>
<dbReference type="GO" id="GO:0006412">
    <property type="term" value="P:translation"/>
    <property type="evidence" value="ECO:0007669"/>
    <property type="project" value="InterPro"/>
</dbReference>
<dbReference type="InterPro" id="IPR036394">
    <property type="entry name" value="Ribosomal_uL22_sf"/>
</dbReference>
<evidence type="ECO:0000256" key="3">
    <source>
        <dbReference type="ARBA" id="ARBA00023274"/>
    </source>
</evidence>
<dbReference type="GO" id="GO:0015934">
    <property type="term" value="C:large ribosomal subunit"/>
    <property type="evidence" value="ECO:0007669"/>
    <property type="project" value="InterPro"/>
</dbReference>
<dbReference type="OrthoDB" id="416470at2759"/>
<dbReference type="Gene3D" id="3.90.470.10">
    <property type="entry name" value="Ribosomal protein L22/L17"/>
    <property type="match status" value="1"/>
</dbReference>
<feature type="compositionally biased region" description="Basic residues" evidence="6">
    <location>
        <begin position="1"/>
        <end position="10"/>
    </location>
</feature>
<evidence type="ECO:0000256" key="6">
    <source>
        <dbReference type="SAM" id="MobiDB-lite"/>
    </source>
</evidence>
<feature type="compositionally biased region" description="Basic and acidic residues" evidence="6">
    <location>
        <begin position="40"/>
        <end position="62"/>
    </location>
</feature>
<evidence type="ECO:0000256" key="4">
    <source>
        <dbReference type="RuleBase" id="RU004005"/>
    </source>
</evidence>
<evidence type="ECO:0000256" key="1">
    <source>
        <dbReference type="ARBA" id="ARBA00009451"/>
    </source>
</evidence>
<feature type="coiled-coil region" evidence="5">
    <location>
        <begin position="116"/>
        <end position="143"/>
    </location>
</feature>
<comment type="similarity">
    <text evidence="1 4">Belongs to the universal ribosomal protein uL22 family.</text>
</comment>
<proteinExistence type="inferred from homology"/>
<protein>
    <submittedName>
        <fullName evidence="7">Ribosomal protein L22/L17</fullName>
    </submittedName>
</protein>
<name>A0A6A5Z5S4_9PLEO</name>
<sequence length="375" mass="43570">MSVRIARRRLGQAGLSSLPRPSTRRIWPLTLHRNASNRPVETKPSDAPDAPSKLEDKAKTTQDDPLANPLVEEYLRKRKETQKEAKRPEFEKATLPPTSLFHPDRLIPGVTPNMSPEEYAEKKAEAEEQRRLLEERREAEMYAEKLDPKPEQRKKWEQRMVIRSLRRRGRMTVELKRARTERESLYKSPNLPTSVKKLTKVMQQIQGKTLEEAFVQLRFSKKRVAKDVFKGLQLARDEAIVARGMGVPQRLKGTTEGEANTPHLHGDEGARTWESDKTRAIELKDGTTKKIKDPSEIYIDQAWVGKGVQWKSPEYRARGKVNLLTHRTTSFSVVLKEEKTRMRISNEIKKKRDNRKLWVALPDRPITTQRQYCLW</sequence>